<dbReference type="GO" id="GO:0003911">
    <property type="term" value="F:DNA ligase (NAD+) activity"/>
    <property type="evidence" value="ECO:0007669"/>
    <property type="project" value="InterPro"/>
</dbReference>
<reference evidence="5" key="1">
    <citation type="journal article" date="2020" name="Nature">
        <title>Giant virus diversity and host interactions through global metagenomics.</title>
        <authorList>
            <person name="Schulz F."/>
            <person name="Roux S."/>
            <person name="Paez-Espino D."/>
            <person name="Jungbluth S."/>
            <person name="Walsh D.A."/>
            <person name="Denef V.J."/>
            <person name="McMahon K.D."/>
            <person name="Konstantinidis K.T."/>
            <person name="Eloe-Fadrosh E.A."/>
            <person name="Kyrpides N.C."/>
            <person name="Woyke T."/>
        </authorList>
    </citation>
    <scope>NUCLEOTIDE SEQUENCE</scope>
    <source>
        <strain evidence="5">GVMAG-M-3300023179-138</strain>
    </source>
</reference>
<proteinExistence type="predicted"/>
<dbReference type="Gene3D" id="2.40.50.140">
    <property type="entry name" value="Nucleic acid-binding proteins"/>
    <property type="match status" value="1"/>
</dbReference>
<feature type="domain" description="NAD-dependent DNA ligase N-terminal" evidence="4">
    <location>
        <begin position="2"/>
        <end position="398"/>
    </location>
</feature>
<accession>A0A6C0E708</accession>
<evidence type="ECO:0000259" key="4">
    <source>
        <dbReference type="SMART" id="SM00532"/>
    </source>
</evidence>
<protein>
    <recommendedName>
        <fullName evidence="4">NAD-dependent DNA ligase N-terminal domain-containing protein</fullName>
    </recommendedName>
</protein>
<dbReference type="InterPro" id="IPR013840">
    <property type="entry name" value="DNAligase_N"/>
</dbReference>
<dbReference type="AlphaFoldDB" id="A0A6C0E708"/>
<dbReference type="SUPFAM" id="SSF50249">
    <property type="entry name" value="Nucleic acid-binding proteins"/>
    <property type="match status" value="1"/>
</dbReference>
<dbReference type="InterPro" id="IPR012340">
    <property type="entry name" value="NA-bd_OB-fold"/>
</dbReference>
<dbReference type="Pfam" id="PF03120">
    <property type="entry name" value="OB_DNA_ligase"/>
    <property type="match status" value="1"/>
</dbReference>
<dbReference type="Pfam" id="PF14520">
    <property type="entry name" value="HHH_5"/>
    <property type="match status" value="1"/>
</dbReference>
<dbReference type="EMBL" id="MN739744">
    <property type="protein sequence ID" value="QHT24350.1"/>
    <property type="molecule type" value="Genomic_DNA"/>
</dbReference>
<keyword evidence="2" id="KW-0235">DNA replication</keyword>
<evidence type="ECO:0000313" key="5">
    <source>
        <dbReference type="EMBL" id="QHT24350.1"/>
    </source>
</evidence>
<dbReference type="GO" id="GO:0006260">
    <property type="term" value="P:DNA replication"/>
    <property type="evidence" value="ECO:0007669"/>
    <property type="project" value="UniProtKB-KW"/>
</dbReference>
<dbReference type="Gene3D" id="3.30.470.30">
    <property type="entry name" value="DNA ligase/mRNA capping enzyme"/>
    <property type="match status" value="1"/>
</dbReference>
<sequence length="600" mass="64606">MDAATLAATLKKALEDYTNGRPTGYTDEEYDALVERLRELDPGNPFFQKIGALPLNVETVALPIPLPSINKLKTAEEIAAWVSKYPARHYQISTKLDGCSALWLPKSRRLFTRGDGMKGRDISAFAPHFKGLRPSGEAVRGELIIRIGSKAVPEGGSARNIVAGALNRKEVDPALFSEIEFVAYELMAPNMKPVDGFLYMNEHGYTVADSLAIKVGDMNTEFLKKLFSDTEKSCRYKLDGLVIAPNVARPDGYLAALRVAKNPDDRMAWKTRVEAEVAVTTVTSVEWNVSAKGILAPTVLIEEVRLSEANINRVTGKNARFIFANGIGPGASVLIQRSGDVIPNIVKVYTPVTPGMPEQYEWDGPAATAVNIRPVGESDEARQRQLLEAMKVLGAEEVGPGAVTALYDGGLKTVGAVYAADPARLQAAGFSAKMAAKIHAGLRARKHGPWTEITLMVASTRMPRGVGSTKLAVLFAHTPNVGQWSSARLATVQGVGAAVVHEIVAAVPAYLKWRHESGLAPDVSVAAAEPKQTRPTIVFTGGEPPKEIMARLKAMGHGFGDTVKADTILVYKEPGSAKYKKAVAVGATMIPYSEFMAQFS</sequence>
<keyword evidence="1" id="KW-0436">Ligase</keyword>
<dbReference type="SUPFAM" id="SSF56091">
    <property type="entry name" value="DNA ligase/mRNA capping enzyme, catalytic domain"/>
    <property type="match status" value="1"/>
</dbReference>
<evidence type="ECO:0000256" key="3">
    <source>
        <dbReference type="ARBA" id="ARBA00023027"/>
    </source>
</evidence>
<dbReference type="GO" id="GO:0006281">
    <property type="term" value="P:DNA repair"/>
    <property type="evidence" value="ECO:0007669"/>
    <property type="project" value="InterPro"/>
</dbReference>
<evidence type="ECO:0000256" key="1">
    <source>
        <dbReference type="ARBA" id="ARBA00022598"/>
    </source>
</evidence>
<organism evidence="5">
    <name type="scientific">viral metagenome</name>
    <dbReference type="NCBI Taxonomy" id="1070528"/>
    <lineage>
        <taxon>unclassified sequences</taxon>
        <taxon>metagenomes</taxon>
        <taxon>organismal metagenomes</taxon>
    </lineage>
</organism>
<dbReference type="SMART" id="SM00532">
    <property type="entry name" value="LIGANc"/>
    <property type="match status" value="1"/>
</dbReference>
<dbReference type="InterPro" id="IPR004150">
    <property type="entry name" value="NAD_DNA_ligase_OB"/>
</dbReference>
<name>A0A6C0E708_9ZZZZ</name>
<keyword evidence="3" id="KW-0520">NAD</keyword>
<evidence type="ECO:0000256" key="2">
    <source>
        <dbReference type="ARBA" id="ARBA00022705"/>
    </source>
</evidence>